<evidence type="ECO:0000313" key="6">
    <source>
        <dbReference type="EMBL" id="ORY53553.1"/>
    </source>
</evidence>
<dbReference type="InterPro" id="IPR049730">
    <property type="entry name" value="SNF2/RAD54-like_C"/>
</dbReference>
<dbReference type="InterPro" id="IPR038718">
    <property type="entry name" value="SNF2-like_sf"/>
</dbReference>
<dbReference type="SMART" id="SM00487">
    <property type="entry name" value="DEXDc"/>
    <property type="match status" value="1"/>
</dbReference>
<dbReference type="CDD" id="cd17919">
    <property type="entry name" value="DEXHc_Snf"/>
    <property type="match status" value="1"/>
</dbReference>
<comment type="caution">
    <text evidence="6">The sequence shown here is derived from an EMBL/GenBank/DDBJ whole genome shotgun (WGS) entry which is preliminary data.</text>
</comment>
<evidence type="ECO:0000313" key="7">
    <source>
        <dbReference type="Proteomes" id="UP000193642"/>
    </source>
</evidence>
<dbReference type="PANTHER" id="PTHR10799">
    <property type="entry name" value="SNF2/RAD54 HELICASE FAMILY"/>
    <property type="match status" value="1"/>
</dbReference>
<dbReference type="InterPro" id="IPR001650">
    <property type="entry name" value="Helicase_C-like"/>
</dbReference>
<dbReference type="GO" id="GO:0005524">
    <property type="term" value="F:ATP binding"/>
    <property type="evidence" value="ECO:0007669"/>
    <property type="project" value="InterPro"/>
</dbReference>
<evidence type="ECO:0000256" key="2">
    <source>
        <dbReference type="ARBA" id="ARBA00022801"/>
    </source>
</evidence>
<evidence type="ECO:0008006" key="8">
    <source>
        <dbReference type="Google" id="ProtNLM"/>
    </source>
</evidence>
<dbReference type="Pfam" id="PF00271">
    <property type="entry name" value="Helicase_C"/>
    <property type="match status" value="1"/>
</dbReference>
<evidence type="ECO:0000259" key="4">
    <source>
        <dbReference type="PROSITE" id="PS51192"/>
    </source>
</evidence>
<evidence type="ECO:0000256" key="3">
    <source>
        <dbReference type="ARBA" id="ARBA00022840"/>
    </source>
</evidence>
<gene>
    <name evidence="6" type="ORF">BCR33DRAFT_801108</name>
</gene>
<dbReference type="Gene3D" id="3.40.50.10810">
    <property type="entry name" value="Tandem AAA-ATPase domain"/>
    <property type="match status" value="1"/>
</dbReference>
<evidence type="ECO:0000259" key="5">
    <source>
        <dbReference type="PROSITE" id="PS51194"/>
    </source>
</evidence>
<dbReference type="InterPro" id="IPR014001">
    <property type="entry name" value="Helicase_ATP-bd"/>
</dbReference>
<dbReference type="InterPro" id="IPR027417">
    <property type="entry name" value="P-loop_NTPase"/>
</dbReference>
<dbReference type="GO" id="GO:0016787">
    <property type="term" value="F:hydrolase activity"/>
    <property type="evidence" value="ECO:0007669"/>
    <property type="project" value="UniProtKB-KW"/>
</dbReference>
<keyword evidence="2" id="KW-0378">Hydrolase</keyword>
<dbReference type="STRING" id="329046.A0A1Y2D2M9"/>
<feature type="domain" description="Helicase C-terminal" evidence="5">
    <location>
        <begin position="401"/>
        <end position="581"/>
    </location>
</feature>
<dbReference type="Gene3D" id="3.40.50.300">
    <property type="entry name" value="P-loop containing nucleotide triphosphate hydrolases"/>
    <property type="match status" value="2"/>
</dbReference>
<dbReference type="PROSITE" id="PS51194">
    <property type="entry name" value="HELICASE_CTER"/>
    <property type="match status" value="1"/>
</dbReference>
<reference evidence="6 7" key="1">
    <citation type="submission" date="2016-07" db="EMBL/GenBank/DDBJ databases">
        <title>Pervasive Adenine N6-methylation of Active Genes in Fungi.</title>
        <authorList>
            <consortium name="DOE Joint Genome Institute"/>
            <person name="Mondo S.J."/>
            <person name="Dannebaum R.O."/>
            <person name="Kuo R.C."/>
            <person name="Labutti K."/>
            <person name="Haridas S."/>
            <person name="Kuo A."/>
            <person name="Salamov A."/>
            <person name="Ahrendt S.R."/>
            <person name="Lipzen A."/>
            <person name="Sullivan W."/>
            <person name="Andreopoulos W.B."/>
            <person name="Clum A."/>
            <person name="Lindquist E."/>
            <person name="Daum C."/>
            <person name="Ramamoorthy G.K."/>
            <person name="Gryganskyi A."/>
            <person name="Culley D."/>
            <person name="Magnuson J.K."/>
            <person name="James T.Y."/>
            <person name="O'Malley M.A."/>
            <person name="Stajich J.E."/>
            <person name="Spatafora J.W."/>
            <person name="Visel A."/>
            <person name="Grigoriev I.V."/>
        </authorList>
    </citation>
    <scope>NUCLEOTIDE SEQUENCE [LARGE SCALE GENOMIC DNA]</scope>
    <source>
        <strain evidence="6 7">JEL800</strain>
    </source>
</reference>
<keyword evidence="3" id="KW-0067">ATP-binding</keyword>
<dbReference type="AlphaFoldDB" id="A0A1Y2D2M9"/>
<name>A0A1Y2D2M9_9FUNG</name>
<accession>A0A1Y2D2M9</accession>
<dbReference type="Pfam" id="PF00176">
    <property type="entry name" value="SNF2-rel_dom"/>
    <property type="match status" value="1"/>
</dbReference>
<keyword evidence="1" id="KW-0547">Nucleotide-binding</keyword>
<sequence length="691" mass="78751">MDTLAPRTKRAAATKAKYVESGDEFDEFDSRAKKEAAADDADFVDDVDGDADADADMDFLFVEDVDDGAFDVKKRSNNILANGNAGLRDAFLWEHRAVFLPLLPEGSVNHFTHIEKLFKDRNVEIIPKRPVETPKMVTATLKDYQLKGLEFLAWLVDNGMNGILGDEMGLGKTLQTISMLSYMKESGKSGPYLVVCPLSCCRRGKRQHHLHWYQIPLLTYNPTGNQTLDTNNEIHSFHGPMNERASIKRRCTKEKFDIYLTTYEQLVAEAGWFRVSRGWRCVVLDEGHKIKNDKANMSAVVYSIPSQYRFILTGTPLQNNLQELWALLHYLYPLVFTQQTSRYFLDAFNLQRGKYNTDGIEAARKLLDLIMLRRLKTHVDLSIPPKEELIRGPEDPTVGNGSSSTFDSTREVMQYAQQNQKGDWAKLMNLLLQLRKVCNHPYILPNSEPEPIPYARLDGRTSRPRRNLDIRLFQRADSPYQVFLISTKAGGLGINLTTADTVIMIDSDWNPQNDLQAMARSHRIGQTKNVKVYRTICRDTVEEQMLTRLQKKLFLSLKVTAGGRQQSDGDDAMPSLSKDDLLTIFRYGTKTITNDAEDDPHVFLAKSADEILQNSRDHAAKLLELVSDNVEAPTQFELEGFESVKSRFFEGKEHIQARKLSKNNSDIAAEWNNVEKRVRVQRTVKVGRIWF</sequence>
<dbReference type="Proteomes" id="UP000193642">
    <property type="component" value="Unassembled WGS sequence"/>
</dbReference>
<dbReference type="PROSITE" id="PS51192">
    <property type="entry name" value="HELICASE_ATP_BIND_1"/>
    <property type="match status" value="1"/>
</dbReference>
<proteinExistence type="predicted"/>
<dbReference type="SMART" id="SM00490">
    <property type="entry name" value="HELICc"/>
    <property type="match status" value="1"/>
</dbReference>
<protein>
    <recommendedName>
        <fullName evidence="8">P-loop containing nucleoside triphosphate hydrolase protein</fullName>
    </recommendedName>
</protein>
<dbReference type="InterPro" id="IPR000330">
    <property type="entry name" value="SNF2_N"/>
</dbReference>
<dbReference type="OrthoDB" id="448448at2759"/>
<dbReference type="SUPFAM" id="SSF52540">
    <property type="entry name" value="P-loop containing nucleoside triphosphate hydrolases"/>
    <property type="match status" value="2"/>
</dbReference>
<keyword evidence="7" id="KW-1185">Reference proteome</keyword>
<evidence type="ECO:0000256" key="1">
    <source>
        <dbReference type="ARBA" id="ARBA00022741"/>
    </source>
</evidence>
<feature type="domain" description="Helicase ATP-binding" evidence="4">
    <location>
        <begin position="153"/>
        <end position="334"/>
    </location>
</feature>
<dbReference type="CDD" id="cd18793">
    <property type="entry name" value="SF2_C_SNF"/>
    <property type="match status" value="1"/>
</dbReference>
<dbReference type="EMBL" id="MCGO01000001">
    <property type="protein sequence ID" value="ORY53553.1"/>
    <property type="molecule type" value="Genomic_DNA"/>
</dbReference>
<organism evidence="6 7">
    <name type="scientific">Rhizoclosmatium globosum</name>
    <dbReference type="NCBI Taxonomy" id="329046"/>
    <lineage>
        <taxon>Eukaryota</taxon>
        <taxon>Fungi</taxon>
        <taxon>Fungi incertae sedis</taxon>
        <taxon>Chytridiomycota</taxon>
        <taxon>Chytridiomycota incertae sedis</taxon>
        <taxon>Chytridiomycetes</taxon>
        <taxon>Chytridiales</taxon>
        <taxon>Chytriomycetaceae</taxon>
        <taxon>Rhizoclosmatium</taxon>
    </lineage>
</organism>